<dbReference type="EMBL" id="JARBHA010000019">
    <property type="protein sequence ID" value="KAJ9671549.1"/>
    <property type="molecule type" value="Genomic_DNA"/>
</dbReference>
<evidence type="ECO:0000256" key="1">
    <source>
        <dbReference type="SAM" id="MobiDB-lite"/>
    </source>
</evidence>
<name>A0AA38YJG8_VITRO</name>
<proteinExistence type="predicted"/>
<dbReference type="GO" id="GO:0009535">
    <property type="term" value="C:chloroplast thylakoid membrane"/>
    <property type="evidence" value="ECO:0007669"/>
    <property type="project" value="TreeGrafter"/>
</dbReference>
<feature type="compositionally biased region" description="Polar residues" evidence="1">
    <location>
        <begin position="175"/>
        <end position="196"/>
    </location>
</feature>
<keyword evidence="2" id="KW-1133">Transmembrane helix</keyword>
<protein>
    <submittedName>
        <fullName evidence="3">Uncharacterized protein</fullName>
    </submittedName>
</protein>
<reference evidence="3 4" key="1">
    <citation type="journal article" date="2023" name="BMC Biotechnol.">
        <title>Vitis rotundifolia cv Carlos genome sequencing.</title>
        <authorList>
            <person name="Huff M."/>
            <person name="Hulse-Kemp A."/>
            <person name="Scheffler B."/>
            <person name="Youngblood R."/>
            <person name="Simpson S."/>
            <person name="Babiker E."/>
            <person name="Staton M."/>
        </authorList>
    </citation>
    <scope>NUCLEOTIDE SEQUENCE [LARGE SCALE GENOMIC DNA]</scope>
    <source>
        <tissue evidence="3">Leaf</tissue>
    </source>
</reference>
<dbReference type="PANTHER" id="PTHR35733">
    <property type="entry name" value="OS02G0307800 PROTEIN"/>
    <property type="match status" value="1"/>
</dbReference>
<feature type="region of interest" description="Disordered" evidence="1">
    <location>
        <begin position="165"/>
        <end position="205"/>
    </location>
</feature>
<comment type="caution">
    <text evidence="3">The sequence shown here is derived from an EMBL/GenBank/DDBJ whole genome shotgun (WGS) entry which is preliminary data.</text>
</comment>
<keyword evidence="2" id="KW-0812">Transmembrane</keyword>
<feature type="transmembrane region" description="Helical" evidence="2">
    <location>
        <begin position="128"/>
        <end position="150"/>
    </location>
</feature>
<dbReference type="AlphaFoldDB" id="A0AA38YJG8"/>
<keyword evidence="2" id="KW-0472">Membrane</keyword>
<dbReference type="Pfam" id="PF11282">
    <property type="entry name" value="DUF3082"/>
    <property type="match status" value="1"/>
</dbReference>
<organism evidence="3 4">
    <name type="scientific">Vitis rotundifolia</name>
    <name type="common">Muscadine grape</name>
    <dbReference type="NCBI Taxonomy" id="103349"/>
    <lineage>
        <taxon>Eukaryota</taxon>
        <taxon>Viridiplantae</taxon>
        <taxon>Streptophyta</taxon>
        <taxon>Embryophyta</taxon>
        <taxon>Tracheophyta</taxon>
        <taxon>Spermatophyta</taxon>
        <taxon>Magnoliopsida</taxon>
        <taxon>eudicotyledons</taxon>
        <taxon>Gunneridae</taxon>
        <taxon>Pentapetalae</taxon>
        <taxon>rosids</taxon>
        <taxon>Vitales</taxon>
        <taxon>Vitaceae</taxon>
        <taxon>Viteae</taxon>
        <taxon>Vitis</taxon>
    </lineage>
</organism>
<sequence length="205" mass="22337">MLQSSQRLFSSFSLPLSPSHNPCLSPPFYSLSRPTSLHLVSAHLRTRAEPLLAQVPEDTTTAPEEGPIELPPSSSSIFATTDDPTPLQVATSVLLTGAISVFLFRSIRRRVKRAKELVRQITITIRTIINGLCYLATFVFGINSVGLFLYSGQLALNSFMEGSTSEETQIKGEEQLSTPNTLADSPPDGTQLNSSEGDQRAQDEQ</sequence>
<accession>A0AA38YJG8</accession>
<keyword evidence="4" id="KW-1185">Reference proteome</keyword>
<dbReference type="Proteomes" id="UP001168098">
    <property type="component" value="Unassembled WGS sequence"/>
</dbReference>
<evidence type="ECO:0000313" key="3">
    <source>
        <dbReference type="EMBL" id="KAJ9671549.1"/>
    </source>
</evidence>
<dbReference type="PANTHER" id="PTHR35733:SF1">
    <property type="entry name" value="OS02G0307800 PROTEIN"/>
    <property type="match status" value="1"/>
</dbReference>
<evidence type="ECO:0000313" key="4">
    <source>
        <dbReference type="Proteomes" id="UP001168098"/>
    </source>
</evidence>
<evidence type="ECO:0000256" key="2">
    <source>
        <dbReference type="SAM" id="Phobius"/>
    </source>
</evidence>
<feature type="transmembrane region" description="Helical" evidence="2">
    <location>
        <begin position="87"/>
        <end position="107"/>
    </location>
</feature>
<dbReference type="InterPro" id="IPR021434">
    <property type="entry name" value="DUF3082"/>
</dbReference>
<gene>
    <name evidence="3" type="ORF">PVL29_025312</name>
</gene>